<name>A0A6G6WLI9_9ACTN</name>
<feature type="transmembrane region" description="Helical" evidence="9">
    <location>
        <begin position="15"/>
        <end position="32"/>
    </location>
</feature>
<keyword evidence="4" id="KW-0808">Transferase</keyword>
<evidence type="ECO:0000313" key="13">
    <source>
        <dbReference type="Proteomes" id="UP000502996"/>
    </source>
</evidence>
<dbReference type="SUPFAM" id="SSF55874">
    <property type="entry name" value="ATPase domain of HSP90 chaperone/DNA topoisomerase II/histidine kinase"/>
    <property type="match status" value="1"/>
</dbReference>
<keyword evidence="9" id="KW-1133">Transmembrane helix</keyword>
<evidence type="ECO:0000256" key="7">
    <source>
        <dbReference type="ARBA" id="ARBA00022840"/>
    </source>
</evidence>
<dbReference type="GO" id="GO:0005524">
    <property type="term" value="F:ATP binding"/>
    <property type="evidence" value="ECO:0007669"/>
    <property type="project" value="UniProtKB-KW"/>
</dbReference>
<dbReference type="CDD" id="cd16917">
    <property type="entry name" value="HATPase_UhpB-NarQ-NarX-like"/>
    <property type="match status" value="1"/>
</dbReference>
<protein>
    <recommendedName>
        <fullName evidence="2">histidine kinase</fullName>
        <ecNumber evidence="2">2.7.13.3</ecNumber>
    </recommendedName>
</protein>
<dbReference type="Gene3D" id="3.30.565.10">
    <property type="entry name" value="Histidine kinase-like ATPase, C-terminal domain"/>
    <property type="match status" value="1"/>
</dbReference>
<feature type="transmembrane region" description="Helical" evidence="9">
    <location>
        <begin position="81"/>
        <end position="100"/>
    </location>
</feature>
<dbReference type="PANTHER" id="PTHR24421">
    <property type="entry name" value="NITRATE/NITRITE SENSOR PROTEIN NARX-RELATED"/>
    <property type="match status" value="1"/>
</dbReference>
<dbReference type="GO" id="GO:0046983">
    <property type="term" value="F:protein dimerization activity"/>
    <property type="evidence" value="ECO:0007669"/>
    <property type="project" value="InterPro"/>
</dbReference>
<keyword evidence="5" id="KW-0547">Nucleotide-binding</keyword>
<feature type="domain" description="Histidine kinase/HSP90-like ATPase" evidence="10">
    <location>
        <begin position="276"/>
        <end position="361"/>
    </location>
</feature>
<gene>
    <name evidence="12" type="ORF">G5V58_20055</name>
</gene>
<accession>A0A6G6WLI9</accession>
<dbReference type="Pfam" id="PF07730">
    <property type="entry name" value="HisKA_3"/>
    <property type="match status" value="1"/>
</dbReference>
<evidence type="ECO:0000256" key="4">
    <source>
        <dbReference type="ARBA" id="ARBA00022679"/>
    </source>
</evidence>
<evidence type="ECO:0000256" key="5">
    <source>
        <dbReference type="ARBA" id="ARBA00022741"/>
    </source>
</evidence>
<keyword evidence="7" id="KW-0067">ATP-binding</keyword>
<reference evidence="12 13" key="1">
    <citation type="submission" date="2020-02" db="EMBL/GenBank/DDBJ databases">
        <title>Full genome sequence of Nocardioides sp. R-3366.</title>
        <authorList>
            <person name="Im W.-T."/>
        </authorList>
    </citation>
    <scope>NUCLEOTIDE SEQUENCE [LARGE SCALE GENOMIC DNA]</scope>
    <source>
        <strain evidence="12 13">R-3366</strain>
    </source>
</reference>
<organism evidence="12 13">
    <name type="scientific">Nocardioides anomalus</name>
    <dbReference type="NCBI Taxonomy" id="2712223"/>
    <lineage>
        <taxon>Bacteria</taxon>
        <taxon>Bacillati</taxon>
        <taxon>Actinomycetota</taxon>
        <taxon>Actinomycetes</taxon>
        <taxon>Propionibacteriales</taxon>
        <taxon>Nocardioidaceae</taxon>
        <taxon>Nocardioides</taxon>
    </lineage>
</organism>
<feature type="transmembrane region" description="Helical" evidence="9">
    <location>
        <begin position="39"/>
        <end position="61"/>
    </location>
</feature>
<evidence type="ECO:0000256" key="8">
    <source>
        <dbReference type="ARBA" id="ARBA00023012"/>
    </source>
</evidence>
<dbReference type="GO" id="GO:0000155">
    <property type="term" value="F:phosphorelay sensor kinase activity"/>
    <property type="evidence" value="ECO:0007669"/>
    <property type="project" value="InterPro"/>
</dbReference>
<evidence type="ECO:0000259" key="11">
    <source>
        <dbReference type="Pfam" id="PF07730"/>
    </source>
</evidence>
<evidence type="ECO:0000313" key="12">
    <source>
        <dbReference type="EMBL" id="QIG46109.1"/>
    </source>
</evidence>
<dbReference type="InterPro" id="IPR011712">
    <property type="entry name" value="Sig_transdc_His_kin_sub3_dim/P"/>
</dbReference>
<evidence type="ECO:0000259" key="10">
    <source>
        <dbReference type="Pfam" id="PF02518"/>
    </source>
</evidence>
<feature type="domain" description="Signal transduction histidine kinase subgroup 3 dimerisation and phosphoacceptor" evidence="11">
    <location>
        <begin position="160"/>
        <end position="225"/>
    </location>
</feature>
<keyword evidence="8" id="KW-0902">Two-component regulatory system</keyword>
<keyword evidence="9" id="KW-0472">Membrane</keyword>
<dbReference type="EC" id="2.7.13.3" evidence="2"/>
<evidence type="ECO:0000256" key="6">
    <source>
        <dbReference type="ARBA" id="ARBA00022777"/>
    </source>
</evidence>
<keyword evidence="13" id="KW-1185">Reference proteome</keyword>
<dbReference type="InterPro" id="IPR003594">
    <property type="entry name" value="HATPase_dom"/>
</dbReference>
<dbReference type="Gene3D" id="1.20.5.1930">
    <property type="match status" value="1"/>
</dbReference>
<proteinExistence type="predicted"/>
<evidence type="ECO:0000256" key="1">
    <source>
        <dbReference type="ARBA" id="ARBA00000085"/>
    </source>
</evidence>
<evidence type="ECO:0000256" key="3">
    <source>
        <dbReference type="ARBA" id="ARBA00022553"/>
    </source>
</evidence>
<dbReference type="PANTHER" id="PTHR24421:SF10">
    <property type="entry name" value="NITRATE_NITRITE SENSOR PROTEIN NARQ"/>
    <property type="match status" value="1"/>
</dbReference>
<sequence>MLVELARSEDGGTDSTPLAVLLIALASAAVLLRGVHPAWVLVYGMVTLYAVLGVVDIYQTAPFPTMVAGYRLALTTSRRTTILTGLALMPFVLFAVLFFGHGKTALKTAEIPKNLAFVAAPLLLGSTLRERRIAHEALVERAETAERTRDEEARRRVGEERLRIARDVHDVVAHAMVAINVQAGVGAHLLDRDPEQARRTLEDIKKVSGEALTDLRATLGALRTPYDDETVPIAPTQGLAELDELGESLRSAGVDVHVDIDPGTATVPAAVAATGYRIVQEALTNVVRHAGGARARVRVAREDDHVVIDVTDDGGGTGPSVAPVGTGHGVRGMRERALAAGGTLEAGPHDGGWRVHASLPVGAP</sequence>
<dbReference type="AlphaFoldDB" id="A0A6G6WLI9"/>
<comment type="catalytic activity">
    <reaction evidence="1">
        <text>ATP + protein L-histidine = ADP + protein N-phospho-L-histidine.</text>
        <dbReference type="EC" id="2.7.13.3"/>
    </reaction>
</comment>
<dbReference type="InterPro" id="IPR050482">
    <property type="entry name" value="Sensor_HK_TwoCompSys"/>
</dbReference>
<keyword evidence="9" id="KW-0812">Transmembrane</keyword>
<keyword evidence="6 12" id="KW-0418">Kinase</keyword>
<dbReference type="GO" id="GO:0016020">
    <property type="term" value="C:membrane"/>
    <property type="evidence" value="ECO:0007669"/>
    <property type="project" value="InterPro"/>
</dbReference>
<keyword evidence="3" id="KW-0597">Phosphoprotein</keyword>
<dbReference type="Pfam" id="PF02518">
    <property type="entry name" value="HATPase_c"/>
    <property type="match status" value="1"/>
</dbReference>
<dbReference type="InterPro" id="IPR036890">
    <property type="entry name" value="HATPase_C_sf"/>
</dbReference>
<dbReference type="EMBL" id="CP049257">
    <property type="protein sequence ID" value="QIG46109.1"/>
    <property type="molecule type" value="Genomic_DNA"/>
</dbReference>
<evidence type="ECO:0000256" key="9">
    <source>
        <dbReference type="SAM" id="Phobius"/>
    </source>
</evidence>
<dbReference type="Proteomes" id="UP000502996">
    <property type="component" value="Chromosome"/>
</dbReference>
<evidence type="ECO:0000256" key="2">
    <source>
        <dbReference type="ARBA" id="ARBA00012438"/>
    </source>
</evidence>
<dbReference type="KEGG" id="nano:G5V58_20055"/>